<organism evidence="1 2">
    <name type="scientific">Cirrhinus molitorella</name>
    <name type="common">mud carp</name>
    <dbReference type="NCBI Taxonomy" id="172907"/>
    <lineage>
        <taxon>Eukaryota</taxon>
        <taxon>Metazoa</taxon>
        <taxon>Chordata</taxon>
        <taxon>Craniata</taxon>
        <taxon>Vertebrata</taxon>
        <taxon>Euteleostomi</taxon>
        <taxon>Actinopterygii</taxon>
        <taxon>Neopterygii</taxon>
        <taxon>Teleostei</taxon>
        <taxon>Ostariophysi</taxon>
        <taxon>Cypriniformes</taxon>
        <taxon>Cyprinidae</taxon>
        <taxon>Labeoninae</taxon>
        <taxon>Labeonini</taxon>
        <taxon>Cirrhinus</taxon>
    </lineage>
</organism>
<sequence length="100" mass="11858">MQFSDRTEKRFIVQQCDSRVSKDQRRIGGRRERLQYRLQAENQSALFPPSLREIQRRTRPGRLAALQYHTQTFIHMCNASAHQATRVWPQYKSKPLATLD</sequence>
<dbReference type="EMBL" id="JAYMGO010000018">
    <property type="protein sequence ID" value="KAL1257127.1"/>
    <property type="molecule type" value="Genomic_DNA"/>
</dbReference>
<protein>
    <submittedName>
        <fullName evidence="1">Uncharacterized protein</fullName>
    </submittedName>
</protein>
<evidence type="ECO:0000313" key="2">
    <source>
        <dbReference type="Proteomes" id="UP001558613"/>
    </source>
</evidence>
<accession>A0ABR3LZS4</accession>
<dbReference type="Proteomes" id="UP001558613">
    <property type="component" value="Unassembled WGS sequence"/>
</dbReference>
<proteinExistence type="predicted"/>
<comment type="caution">
    <text evidence="1">The sequence shown here is derived from an EMBL/GenBank/DDBJ whole genome shotgun (WGS) entry which is preliminary data.</text>
</comment>
<name>A0ABR3LZS4_9TELE</name>
<evidence type="ECO:0000313" key="1">
    <source>
        <dbReference type="EMBL" id="KAL1257127.1"/>
    </source>
</evidence>
<keyword evidence="2" id="KW-1185">Reference proteome</keyword>
<reference evidence="1 2" key="1">
    <citation type="submission" date="2023-09" db="EMBL/GenBank/DDBJ databases">
        <authorList>
            <person name="Wang M."/>
        </authorList>
    </citation>
    <scope>NUCLEOTIDE SEQUENCE [LARGE SCALE GENOMIC DNA]</scope>
    <source>
        <strain evidence="1">GT-2023</strain>
        <tissue evidence="1">Liver</tissue>
    </source>
</reference>
<gene>
    <name evidence="1" type="ORF">QQF64_012672</name>
</gene>